<accession>A0AAN6SX92</accession>
<name>A0AAN6SX92_9PEZI</name>
<reference evidence="2" key="2">
    <citation type="submission" date="2023-05" db="EMBL/GenBank/DDBJ databases">
        <authorList>
            <consortium name="Lawrence Berkeley National Laboratory"/>
            <person name="Steindorff A."/>
            <person name="Hensen N."/>
            <person name="Bonometti L."/>
            <person name="Westerberg I."/>
            <person name="Brannstrom I.O."/>
            <person name="Guillou S."/>
            <person name="Cros-Aarteil S."/>
            <person name="Calhoun S."/>
            <person name="Haridas S."/>
            <person name="Kuo A."/>
            <person name="Mondo S."/>
            <person name="Pangilinan J."/>
            <person name="Riley R."/>
            <person name="Labutti K."/>
            <person name="Andreopoulos B."/>
            <person name="Lipzen A."/>
            <person name="Chen C."/>
            <person name="Yanf M."/>
            <person name="Daum C."/>
            <person name="Ng V."/>
            <person name="Clum A."/>
            <person name="Ohm R."/>
            <person name="Martin F."/>
            <person name="Silar P."/>
            <person name="Natvig D."/>
            <person name="Lalanne C."/>
            <person name="Gautier V."/>
            <person name="Ament-Velasquez S.L."/>
            <person name="Kruys A."/>
            <person name="Hutchinson M.I."/>
            <person name="Powell A.J."/>
            <person name="Barry K."/>
            <person name="Miller A.N."/>
            <person name="Grigoriev I.V."/>
            <person name="Debuchy R."/>
            <person name="Gladieux P."/>
            <person name="Thoren M.H."/>
            <person name="Johannesson H."/>
        </authorList>
    </citation>
    <scope>NUCLEOTIDE SEQUENCE</scope>
    <source>
        <strain evidence="2">CBS 757.83</strain>
    </source>
</reference>
<feature type="chain" id="PRO_5042875751" description="Fungal N-terminal domain-containing protein" evidence="1">
    <location>
        <begin position="16"/>
        <end position="177"/>
    </location>
</feature>
<dbReference type="AlphaFoldDB" id="A0AAN6SX92"/>
<proteinExistence type="predicted"/>
<reference evidence="2" key="1">
    <citation type="journal article" date="2023" name="Mol. Phylogenet. Evol.">
        <title>Genome-scale phylogeny and comparative genomics of the fungal order Sordariales.</title>
        <authorList>
            <person name="Hensen N."/>
            <person name="Bonometti L."/>
            <person name="Westerberg I."/>
            <person name="Brannstrom I.O."/>
            <person name="Guillou S."/>
            <person name="Cros-Aarteil S."/>
            <person name="Calhoun S."/>
            <person name="Haridas S."/>
            <person name="Kuo A."/>
            <person name="Mondo S."/>
            <person name="Pangilinan J."/>
            <person name="Riley R."/>
            <person name="LaButti K."/>
            <person name="Andreopoulos B."/>
            <person name="Lipzen A."/>
            <person name="Chen C."/>
            <person name="Yan M."/>
            <person name="Daum C."/>
            <person name="Ng V."/>
            <person name="Clum A."/>
            <person name="Steindorff A."/>
            <person name="Ohm R.A."/>
            <person name="Martin F."/>
            <person name="Silar P."/>
            <person name="Natvig D.O."/>
            <person name="Lalanne C."/>
            <person name="Gautier V."/>
            <person name="Ament-Velasquez S.L."/>
            <person name="Kruys A."/>
            <person name="Hutchinson M.I."/>
            <person name="Powell A.J."/>
            <person name="Barry K."/>
            <person name="Miller A.N."/>
            <person name="Grigoriev I.V."/>
            <person name="Debuchy R."/>
            <person name="Gladieux P."/>
            <person name="Hiltunen Thoren M."/>
            <person name="Johannesson H."/>
        </authorList>
    </citation>
    <scope>NUCLEOTIDE SEQUENCE</scope>
    <source>
        <strain evidence="2">CBS 757.83</strain>
    </source>
</reference>
<comment type="caution">
    <text evidence="2">The sequence shown here is derived from an EMBL/GenBank/DDBJ whole genome shotgun (WGS) entry which is preliminary data.</text>
</comment>
<dbReference type="EMBL" id="MU863729">
    <property type="protein sequence ID" value="KAK4096222.1"/>
    <property type="molecule type" value="Genomic_DNA"/>
</dbReference>
<evidence type="ECO:0000256" key="1">
    <source>
        <dbReference type="SAM" id="SignalP"/>
    </source>
</evidence>
<keyword evidence="1" id="KW-0732">Signal</keyword>
<sequence length="177" mass="19422">MAETLALVASVLTVAEVGLQTTTFVREFVKSVVGAEKRLKGLDKDLELSTNIISLLAQQLSSIQTQAGLLDETIALIQRTVIECHAIFEAMESIIGKIQASSSMAKLVPALYWQTPKLEELGASLTRHKMNLILLLGAMTQPSTTPAGIVTATTIELAVGHSRFQLFWIRFRSRRRT</sequence>
<dbReference type="Proteomes" id="UP001305647">
    <property type="component" value="Unassembled WGS sequence"/>
</dbReference>
<keyword evidence="3" id="KW-1185">Reference proteome</keyword>
<organism evidence="2 3">
    <name type="scientific">Parathielavia hyrcaniae</name>
    <dbReference type="NCBI Taxonomy" id="113614"/>
    <lineage>
        <taxon>Eukaryota</taxon>
        <taxon>Fungi</taxon>
        <taxon>Dikarya</taxon>
        <taxon>Ascomycota</taxon>
        <taxon>Pezizomycotina</taxon>
        <taxon>Sordariomycetes</taxon>
        <taxon>Sordariomycetidae</taxon>
        <taxon>Sordariales</taxon>
        <taxon>Chaetomiaceae</taxon>
        <taxon>Parathielavia</taxon>
    </lineage>
</organism>
<feature type="signal peptide" evidence="1">
    <location>
        <begin position="1"/>
        <end position="15"/>
    </location>
</feature>
<evidence type="ECO:0000313" key="2">
    <source>
        <dbReference type="EMBL" id="KAK4096222.1"/>
    </source>
</evidence>
<evidence type="ECO:0008006" key="4">
    <source>
        <dbReference type="Google" id="ProtNLM"/>
    </source>
</evidence>
<gene>
    <name evidence="2" type="ORF">N658DRAFT_501838</name>
</gene>
<protein>
    <recommendedName>
        <fullName evidence="4">Fungal N-terminal domain-containing protein</fullName>
    </recommendedName>
</protein>
<evidence type="ECO:0000313" key="3">
    <source>
        <dbReference type="Proteomes" id="UP001305647"/>
    </source>
</evidence>